<name>A0A8A4TKZ3_SULCO</name>
<dbReference type="KEGG" id="scor:J3U87_29770"/>
<protein>
    <submittedName>
        <fullName evidence="1">6-bladed beta-propeller</fullName>
    </submittedName>
</protein>
<dbReference type="AlphaFoldDB" id="A0A8A4TKZ3"/>
<accession>A0A8A4TKZ3</accession>
<dbReference type="InterPro" id="IPR011042">
    <property type="entry name" value="6-blade_b-propeller_TolB-like"/>
</dbReference>
<gene>
    <name evidence="1" type="ORF">J3U87_29770</name>
</gene>
<keyword evidence="2" id="KW-1185">Reference proteome</keyword>
<proteinExistence type="predicted"/>
<dbReference type="Proteomes" id="UP000663929">
    <property type="component" value="Chromosome"/>
</dbReference>
<dbReference type="SUPFAM" id="SSF101898">
    <property type="entry name" value="NHL repeat"/>
    <property type="match status" value="1"/>
</dbReference>
<dbReference type="Gene3D" id="2.120.10.30">
    <property type="entry name" value="TolB, C-terminal domain"/>
    <property type="match status" value="1"/>
</dbReference>
<evidence type="ECO:0000313" key="1">
    <source>
        <dbReference type="EMBL" id="QTD49792.1"/>
    </source>
</evidence>
<evidence type="ECO:0000313" key="2">
    <source>
        <dbReference type="Proteomes" id="UP000663929"/>
    </source>
</evidence>
<dbReference type="Pfam" id="PF17170">
    <property type="entry name" value="DUF5128"/>
    <property type="match status" value="1"/>
</dbReference>
<dbReference type="RefSeq" id="WP_237379422.1">
    <property type="nucleotide sequence ID" value="NZ_CP071793.1"/>
</dbReference>
<dbReference type="EMBL" id="CP071793">
    <property type="protein sequence ID" value="QTD49792.1"/>
    <property type="molecule type" value="Genomic_DNA"/>
</dbReference>
<reference evidence="1" key="1">
    <citation type="submission" date="2021-03" db="EMBL/GenBank/DDBJ databases">
        <title>Acanthopleuribacteraceae sp. M133.</title>
        <authorList>
            <person name="Wang G."/>
        </authorList>
    </citation>
    <scope>NUCLEOTIDE SEQUENCE</scope>
    <source>
        <strain evidence="1">M133</strain>
    </source>
</reference>
<organism evidence="1 2">
    <name type="scientific">Sulfidibacter corallicola</name>
    <dbReference type="NCBI Taxonomy" id="2818388"/>
    <lineage>
        <taxon>Bacteria</taxon>
        <taxon>Pseudomonadati</taxon>
        <taxon>Acidobacteriota</taxon>
        <taxon>Holophagae</taxon>
        <taxon>Acanthopleuribacterales</taxon>
        <taxon>Acanthopleuribacteraceae</taxon>
        <taxon>Sulfidibacter</taxon>
    </lineage>
</organism>
<sequence>MMPRFYKGQVAMLLLCAILAGVIGMGHAMAGGPKLIQTGSLGGEDDDWSFTGGTQMAVDSAGDLYVLDPGNYRVLRFDSDWRLKKEFGRQGNGPGEFEEPKSIQITPEGHIAVFDSTLKRLTLFDGEGKVLKTKRLESSIVAVYRSVVLDGGKAAFISAKSSQGKPIYDLSIYDADMAEQISLVRLKVDPLDWSKANETAFWVDFLRERMELFAGGIPVLGSLNERVLVYGRANQYQLTFADGEGNSVRHISRDLKPKPFTEEMKRAAFEGIWVQLCADPFLATRLTQSVFESAIRKADIPPALPMIHAIVRLESGIGVLANYHPVDHTGVFDLFDAQGRHLASCDWKGSVLQMIGAGRRVYTVGFDADDNMVIRRYRFDDAGFPTR</sequence>